<keyword evidence="6" id="KW-1185">Reference proteome</keyword>
<dbReference type="Pfam" id="PF25888">
    <property type="entry name" value="WHD_DnaB"/>
    <property type="match status" value="1"/>
</dbReference>
<dbReference type="RefSeq" id="WP_124564288.1">
    <property type="nucleotide sequence ID" value="NZ_JARRRY010000002.1"/>
</dbReference>
<comment type="caution">
    <text evidence="5">The sequence shown here is derived from an EMBL/GenBank/DDBJ whole genome shotgun (WGS) entry which is preliminary data.</text>
</comment>
<feature type="compositionally biased region" description="Polar residues" evidence="2">
    <location>
        <begin position="420"/>
        <end position="431"/>
    </location>
</feature>
<evidence type="ECO:0000259" key="4">
    <source>
        <dbReference type="Pfam" id="PF25888"/>
    </source>
</evidence>
<gene>
    <name evidence="5" type="ORF">P6P90_06370</name>
</gene>
<name>A0ABT6H2G8_9BACI</name>
<organism evidence="5 6">
    <name type="scientific">Ectobacillus antri</name>
    <dbReference type="NCBI Taxonomy" id="2486280"/>
    <lineage>
        <taxon>Bacteria</taxon>
        <taxon>Bacillati</taxon>
        <taxon>Bacillota</taxon>
        <taxon>Bacilli</taxon>
        <taxon>Bacillales</taxon>
        <taxon>Bacillaceae</taxon>
        <taxon>Ectobacillus</taxon>
    </lineage>
</organism>
<evidence type="ECO:0000313" key="5">
    <source>
        <dbReference type="EMBL" id="MDG5753600.1"/>
    </source>
</evidence>
<evidence type="ECO:0000313" key="6">
    <source>
        <dbReference type="Proteomes" id="UP001218246"/>
    </source>
</evidence>
<evidence type="ECO:0000256" key="2">
    <source>
        <dbReference type="SAM" id="MobiDB-lite"/>
    </source>
</evidence>
<feature type="domain" description="Replicative helicase loading/DNA remodeling protein DnaB N-terminal winged helix" evidence="4">
    <location>
        <begin position="11"/>
        <end position="263"/>
    </location>
</feature>
<dbReference type="InterPro" id="IPR006343">
    <property type="entry name" value="DnaB/C_C"/>
</dbReference>
<comment type="similarity">
    <text evidence="1">Belongs to the DnaB/DnaD family.</text>
</comment>
<feature type="domain" description="DnaB/C C-terminal" evidence="3">
    <location>
        <begin position="328"/>
        <end position="388"/>
    </location>
</feature>
<dbReference type="Pfam" id="PF07261">
    <property type="entry name" value="DnaB_2"/>
    <property type="match status" value="1"/>
</dbReference>
<evidence type="ECO:0000259" key="3">
    <source>
        <dbReference type="Pfam" id="PF07261"/>
    </source>
</evidence>
<proteinExistence type="inferred from homology"/>
<sequence length="452" mass="52243">MERQSWMELLPVDRYKVCAAGLLHAYDRKVLTMLYQPLIGARAFSLYMTLWCEVEQGTKEAGHHMLMVSTGMQLPDIYQERTKLEALGLLKVYVKREDDVRRFVYELYPPLTPRQFFAEIVLNIFLYNRLGKSKYNQVKQYFSEEEEDLSSYKEVTYAFNDVFQPIASAQMAQLQEELATPEGYRVAGAIEGNAISISNDFFDYKLFVEGLSPLIPKKALTAKVKDCIVTLAYIYGIDPISMQNLVLGAVTEQNIIELETLRKNARDWYQFEQGSALPTLIERTQPLQQRTMHTKEPVGQEELLIKHLEELSPRQLLVEIAGGAQPTVADLKVIEEVMTKQKLLPGVVNVLIHYVMLRTDMKLTKSYVERIAGHWARKKVKTVKDAMELAKEEHRQYQQWAEGKKQSKRTTRKEMLPTWMEQTTEASSPTVDLNVEEQRKQLEAALQKYKKE</sequence>
<accession>A0ABT6H2G8</accession>
<reference evidence="5 6" key="1">
    <citation type="submission" date="2023-04" db="EMBL/GenBank/DDBJ databases">
        <title>Ectobacillus antri isolated from activated sludge.</title>
        <authorList>
            <person name="Yan P."/>
            <person name="Liu X."/>
        </authorList>
    </citation>
    <scope>NUCLEOTIDE SEQUENCE [LARGE SCALE GENOMIC DNA]</scope>
    <source>
        <strain evidence="5 6">C18H</strain>
    </source>
</reference>
<dbReference type="Proteomes" id="UP001218246">
    <property type="component" value="Unassembled WGS sequence"/>
</dbReference>
<dbReference type="InterPro" id="IPR034829">
    <property type="entry name" value="DnaD-like_sf"/>
</dbReference>
<evidence type="ECO:0000256" key="1">
    <source>
        <dbReference type="ARBA" id="ARBA00093462"/>
    </source>
</evidence>
<dbReference type="EMBL" id="JARULN010000003">
    <property type="protein sequence ID" value="MDG5753600.1"/>
    <property type="molecule type" value="Genomic_DNA"/>
</dbReference>
<dbReference type="InterPro" id="IPR058660">
    <property type="entry name" value="WHD_DnaB"/>
</dbReference>
<protein>
    <submittedName>
        <fullName evidence="5">Replication initiation and membrane attachment family protein</fullName>
    </submittedName>
</protein>
<feature type="region of interest" description="Disordered" evidence="2">
    <location>
        <begin position="399"/>
        <end position="434"/>
    </location>
</feature>
<dbReference type="Gene3D" id="1.10.10.630">
    <property type="entry name" value="DnaD domain-like"/>
    <property type="match status" value="1"/>
</dbReference>